<keyword evidence="2" id="KW-0032">Aminotransferase</keyword>
<dbReference type="GO" id="GO:0008483">
    <property type="term" value="F:transaminase activity"/>
    <property type="evidence" value="ECO:0007669"/>
    <property type="project" value="UniProtKB-KW"/>
</dbReference>
<accession>W4RLY3</accession>
<reference evidence="2 3" key="1">
    <citation type="submission" date="2013-12" db="EMBL/GenBank/DDBJ databases">
        <title>NBRP : Genome information of microbial organism related human and environment.</title>
        <authorList>
            <person name="Hattori M."/>
            <person name="Oshima K."/>
            <person name="Inaba H."/>
            <person name="Suda W."/>
            <person name="Sakamoto M."/>
            <person name="Iino T."/>
            <person name="Kitahara M."/>
            <person name="Oshida Y."/>
            <person name="Iida T."/>
            <person name="Kudo T."/>
            <person name="Itoh T."/>
            <person name="Ahmed I."/>
            <person name="Ohkuma M."/>
        </authorList>
    </citation>
    <scope>NUCLEOTIDE SEQUENCE [LARGE SCALE GENOMIC DNA]</scope>
    <source>
        <strain evidence="2 3">JCM 21738</strain>
    </source>
</reference>
<protein>
    <submittedName>
        <fullName evidence="2">Ornithine aminotransferase</fullName>
    </submittedName>
</protein>
<name>W4RLY3_9BACI</name>
<organism evidence="2 3">
    <name type="scientific">Mesobacillus boroniphilus JCM 21738</name>
    <dbReference type="NCBI Taxonomy" id="1294265"/>
    <lineage>
        <taxon>Bacteria</taxon>
        <taxon>Bacillati</taxon>
        <taxon>Bacillota</taxon>
        <taxon>Bacilli</taxon>
        <taxon>Bacillales</taxon>
        <taxon>Bacillaceae</taxon>
        <taxon>Mesobacillus</taxon>
    </lineage>
</organism>
<proteinExistence type="predicted"/>
<dbReference type="Proteomes" id="UP000018949">
    <property type="component" value="Unassembled WGS sequence"/>
</dbReference>
<dbReference type="eggNOG" id="COG4992">
    <property type="taxonomic scope" value="Bacteria"/>
</dbReference>
<dbReference type="InterPro" id="IPR015424">
    <property type="entry name" value="PyrdxlP-dep_Trfase"/>
</dbReference>
<comment type="caution">
    <text evidence="2">The sequence shown here is derived from an EMBL/GenBank/DDBJ whole genome shotgun (WGS) entry which is preliminary data.</text>
</comment>
<dbReference type="AlphaFoldDB" id="W4RLY3"/>
<keyword evidence="3" id="KW-1185">Reference proteome</keyword>
<comment type="cofactor">
    <cofactor evidence="1">
        <name>pyridoxal 5'-phosphate</name>
        <dbReference type="ChEBI" id="CHEBI:597326"/>
    </cofactor>
</comment>
<evidence type="ECO:0000313" key="2">
    <source>
        <dbReference type="EMBL" id="GAE44589.1"/>
    </source>
</evidence>
<dbReference type="GO" id="GO:0030170">
    <property type="term" value="F:pyridoxal phosphate binding"/>
    <property type="evidence" value="ECO:0007669"/>
    <property type="project" value="InterPro"/>
</dbReference>
<gene>
    <name evidence="2" type="ORF">JCM21738_1311</name>
</gene>
<dbReference type="PANTHER" id="PTHR11986">
    <property type="entry name" value="AMINOTRANSFERASE CLASS III"/>
    <property type="match status" value="1"/>
</dbReference>
<dbReference type="InterPro" id="IPR050103">
    <property type="entry name" value="Class-III_PLP-dep_AT"/>
</dbReference>
<dbReference type="EMBL" id="BAUW01000010">
    <property type="protein sequence ID" value="GAE44589.1"/>
    <property type="molecule type" value="Genomic_DNA"/>
</dbReference>
<dbReference type="PANTHER" id="PTHR11986:SF18">
    <property type="entry name" value="ORNITHINE AMINOTRANSFERASE, MITOCHONDRIAL"/>
    <property type="match status" value="1"/>
</dbReference>
<dbReference type="InterPro" id="IPR015422">
    <property type="entry name" value="PyrdxlP-dep_Trfase_small"/>
</dbReference>
<evidence type="ECO:0000256" key="1">
    <source>
        <dbReference type="ARBA" id="ARBA00001933"/>
    </source>
</evidence>
<dbReference type="InterPro" id="IPR005814">
    <property type="entry name" value="Aminotrans_3"/>
</dbReference>
<evidence type="ECO:0000313" key="3">
    <source>
        <dbReference type="Proteomes" id="UP000018949"/>
    </source>
</evidence>
<sequence length="106" mass="12048">MACAVSIASLDVLIDEKLADRSLELGEYFISKLREIDNSIIKDIRGRGLFIGVELTEPARKYCEELKEEGLLCKETHDTVIRFAPPLVISQEELDWAIERIKKVLS</sequence>
<dbReference type="Pfam" id="PF00202">
    <property type="entry name" value="Aminotran_3"/>
    <property type="match status" value="1"/>
</dbReference>
<dbReference type="Gene3D" id="3.90.1150.10">
    <property type="entry name" value="Aspartate Aminotransferase, domain 1"/>
    <property type="match status" value="1"/>
</dbReference>
<dbReference type="SUPFAM" id="SSF53383">
    <property type="entry name" value="PLP-dependent transferases"/>
    <property type="match status" value="1"/>
</dbReference>
<keyword evidence="2" id="KW-0808">Transferase</keyword>
<dbReference type="GO" id="GO:0042802">
    <property type="term" value="F:identical protein binding"/>
    <property type="evidence" value="ECO:0007669"/>
    <property type="project" value="TreeGrafter"/>
</dbReference>